<reference evidence="3" key="1">
    <citation type="submission" date="2017-01" db="EMBL/GenBank/DDBJ databases">
        <title>Comparative genomics of anhydrobiosis in the tardigrade Hypsibius dujardini.</title>
        <authorList>
            <person name="Yoshida Y."/>
            <person name="Koutsovoulos G."/>
            <person name="Laetsch D."/>
            <person name="Stevens L."/>
            <person name="Kumar S."/>
            <person name="Horikawa D."/>
            <person name="Ishino K."/>
            <person name="Komine S."/>
            <person name="Tomita M."/>
            <person name="Blaxter M."/>
            <person name="Arakawa K."/>
        </authorList>
    </citation>
    <scope>NUCLEOTIDE SEQUENCE [LARGE SCALE GENOMIC DNA]</scope>
    <source>
        <strain evidence="3">Z151</strain>
    </source>
</reference>
<proteinExistence type="predicted"/>
<comment type="caution">
    <text evidence="2">The sequence shown here is derived from an EMBL/GenBank/DDBJ whole genome shotgun (WGS) entry which is preliminary data.</text>
</comment>
<gene>
    <name evidence="2" type="ORF">BV898_11408</name>
</gene>
<name>A0A1W0WGV3_HYPEX</name>
<evidence type="ECO:0000256" key="1">
    <source>
        <dbReference type="SAM" id="MobiDB-lite"/>
    </source>
</evidence>
<accession>A0A1W0WGV3</accession>
<organism evidence="2 3">
    <name type="scientific">Hypsibius exemplaris</name>
    <name type="common">Freshwater tardigrade</name>
    <dbReference type="NCBI Taxonomy" id="2072580"/>
    <lineage>
        <taxon>Eukaryota</taxon>
        <taxon>Metazoa</taxon>
        <taxon>Ecdysozoa</taxon>
        <taxon>Tardigrada</taxon>
        <taxon>Eutardigrada</taxon>
        <taxon>Parachela</taxon>
        <taxon>Hypsibioidea</taxon>
        <taxon>Hypsibiidae</taxon>
        <taxon>Hypsibius</taxon>
    </lineage>
</organism>
<evidence type="ECO:0000313" key="3">
    <source>
        <dbReference type="Proteomes" id="UP000192578"/>
    </source>
</evidence>
<dbReference type="EMBL" id="MTYJ01000105">
    <property type="protein sequence ID" value="OQV14431.1"/>
    <property type="molecule type" value="Genomic_DNA"/>
</dbReference>
<dbReference type="OrthoDB" id="10431411at2759"/>
<dbReference type="Proteomes" id="UP000192578">
    <property type="component" value="Unassembled WGS sequence"/>
</dbReference>
<protein>
    <submittedName>
        <fullName evidence="2">Uncharacterized protein</fullName>
    </submittedName>
</protein>
<evidence type="ECO:0000313" key="2">
    <source>
        <dbReference type="EMBL" id="OQV14431.1"/>
    </source>
</evidence>
<dbReference type="AlphaFoldDB" id="A0A1W0WGV3"/>
<sequence>MSTTSKPSTECLHMTQVPTTEELRPLPPKSAKPAKSILRQPKNAEPNQARRMSVQDQTVYNSLAGKVDNVDAILDSTNRGLIDTSLDAHKQIVEQLARRVLEDPPRYAIRALYNEFLPCLKKVNDHYHRIAVGATAEHPSLRDCDARLAWATEYVVKINDII</sequence>
<feature type="region of interest" description="Disordered" evidence="1">
    <location>
        <begin position="1"/>
        <end position="53"/>
    </location>
</feature>
<keyword evidence="3" id="KW-1185">Reference proteome</keyword>